<reference evidence="4 5" key="1">
    <citation type="submission" date="2024-02" db="EMBL/GenBank/DDBJ databases">
        <authorList>
            <person name="Daric V."/>
            <person name="Darras S."/>
        </authorList>
    </citation>
    <scope>NUCLEOTIDE SEQUENCE [LARGE SCALE GENOMIC DNA]</scope>
</reference>
<feature type="domain" description="Clathrin/coatomer adaptor adaptin-like N-terminal" evidence="3">
    <location>
        <begin position="31"/>
        <end position="340"/>
    </location>
</feature>
<dbReference type="Gene3D" id="1.25.10.10">
    <property type="entry name" value="Leucine-rich Repeat Variant"/>
    <property type="match status" value="2"/>
</dbReference>
<feature type="repeat" description="ARM" evidence="2">
    <location>
        <begin position="230"/>
        <end position="272"/>
    </location>
</feature>
<proteinExistence type="predicted"/>
<name>A0ABP0H1W4_CLALP</name>
<gene>
    <name evidence="4" type="ORF">CVLEPA_LOCUS30298</name>
</gene>
<dbReference type="InterPro" id="IPR011989">
    <property type="entry name" value="ARM-like"/>
</dbReference>
<dbReference type="Proteomes" id="UP001642483">
    <property type="component" value="Unassembled WGS sequence"/>
</dbReference>
<dbReference type="PANTHER" id="PTHR15599">
    <property type="entry name" value="RTDR1"/>
    <property type="match status" value="1"/>
</dbReference>
<dbReference type="InterPro" id="IPR021133">
    <property type="entry name" value="HEAT_type_2"/>
</dbReference>
<evidence type="ECO:0000313" key="5">
    <source>
        <dbReference type="Proteomes" id="UP001642483"/>
    </source>
</evidence>
<dbReference type="PANTHER" id="PTHR15599:SF1">
    <property type="entry name" value="RADIAL SPOKE HEAD 14 HOMOLOG"/>
    <property type="match status" value="1"/>
</dbReference>
<dbReference type="PROSITE" id="PS50077">
    <property type="entry name" value="HEAT_REPEAT"/>
    <property type="match status" value="2"/>
</dbReference>
<dbReference type="InterPro" id="IPR000225">
    <property type="entry name" value="Armadillo"/>
</dbReference>
<keyword evidence="5" id="KW-1185">Reference proteome</keyword>
<evidence type="ECO:0000313" key="4">
    <source>
        <dbReference type="EMBL" id="CAK8697009.1"/>
    </source>
</evidence>
<evidence type="ECO:0000256" key="2">
    <source>
        <dbReference type="PROSITE-ProRule" id="PRU00259"/>
    </source>
</evidence>
<dbReference type="InterPro" id="IPR016024">
    <property type="entry name" value="ARM-type_fold"/>
</dbReference>
<evidence type="ECO:0000259" key="3">
    <source>
        <dbReference type="Pfam" id="PF01602"/>
    </source>
</evidence>
<sequence length="342" mass="37507">MATTRISYSLPPNIDATKAPLAFGSRALPKLNRELCDENLVTRQRALMSLCDLVHDPEKVYEAIRVGCIDSLKKLLTDADSTVRHKATEVLYIVATHNIGRNAFLDFKVILPVSNLFDDDVEIVRKNAHQAIKMVSEIPSGALGIVDGKLIPCLVEKLKQELDEIKHFILDTLHFCMRVDAESALNSGIMPVLKALLGHDSPQVRSAAARDLMDVSVPFSGKEAACDDVEIVPLLVRLLSDPDYDVKANAAGALMTIAITTKGKYAALKANAIPSLLRLVNATTTETRLYAIKALTMLSEAPEGRKTLERFVDDVKECERDPQSLAVSRAAQIALKVITWKP</sequence>
<dbReference type="InterPro" id="IPR002553">
    <property type="entry name" value="Clathrin/coatomer_adapt-like_N"/>
</dbReference>
<feature type="repeat" description="HEAT" evidence="1">
    <location>
        <begin position="231"/>
        <end position="267"/>
    </location>
</feature>
<organism evidence="4 5">
    <name type="scientific">Clavelina lepadiformis</name>
    <name type="common">Light-bulb sea squirt</name>
    <name type="synonym">Ascidia lepadiformis</name>
    <dbReference type="NCBI Taxonomy" id="159417"/>
    <lineage>
        <taxon>Eukaryota</taxon>
        <taxon>Metazoa</taxon>
        <taxon>Chordata</taxon>
        <taxon>Tunicata</taxon>
        <taxon>Ascidiacea</taxon>
        <taxon>Aplousobranchia</taxon>
        <taxon>Clavelinidae</taxon>
        <taxon>Clavelina</taxon>
    </lineage>
</organism>
<dbReference type="InterPro" id="IPR042856">
    <property type="entry name" value="RSP14"/>
</dbReference>
<dbReference type="Pfam" id="PF01602">
    <property type="entry name" value="Adaptin_N"/>
    <property type="match status" value="1"/>
</dbReference>
<feature type="repeat" description="HEAT" evidence="1">
    <location>
        <begin position="189"/>
        <end position="225"/>
    </location>
</feature>
<accession>A0ABP0H1W4</accession>
<dbReference type="PROSITE" id="PS50176">
    <property type="entry name" value="ARM_REPEAT"/>
    <property type="match status" value="1"/>
</dbReference>
<dbReference type="SMART" id="SM00185">
    <property type="entry name" value="ARM"/>
    <property type="match status" value="3"/>
</dbReference>
<evidence type="ECO:0000256" key="1">
    <source>
        <dbReference type="PROSITE-ProRule" id="PRU00103"/>
    </source>
</evidence>
<dbReference type="EMBL" id="CAWYQH010000163">
    <property type="protein sequence ID" value="CAK8697009.1"/>
    <property type="molecule type" value="Genomic_DNA"/>
</dbReference>
<comment type="caution">
    <text evidence="4">The sequence shown here is derived from an EMBL/GenBank/DDBJ whole genome shotgun (WGS) entry which is preliminary data.</text>
</comment>
<protein>
    <recommendedName>
        <fullName evidence="3">Clathrin/coatomer adaptor adaptin-like N-terminal domain-containing protein</fullName>
    </recommendedName>
</protein>
<dbReference type="SUPFAM" id="SSF48371">
    <property type="entry name" value="ARM repeat"/>
    <property type="match status" value="1"/>
</dbReference>